<dbReference type="Proteomes" id="UP000461768">
    <property type="component" value="Unassembled WGS sequence"/>
</dbReference>
<dbReference type="EMBL" id="WAGX01000005">
    <property type="protein sequence ID" value="KAB1438513.1"/>
    <property type="molecule type" value="Genomic_DNA"/>
</dbReference>
<dbReference type="SUPFAM" id="SSF51735">
    <property type="entry name" value="NAD(P)-binding Rossmann-fold domains"/>
    <property type="match status" value="1"/>
</dbReference>
<dbReference type="InterPro" id="IPR052515">
    <property type="entry name" value="Gfo/Idh/MocA_Oxidoreductase"/>
</dbReference>
<dbReference type="RefSeq" id="WP_151146084.1">
    <property type="nucleotide sequence ID" value="NZ_WAGX01000005.1"/>
</dbReference>
<keyword evidence="5" id="KW-1185">Reference proteome</keyword>
<dbReference type="InterPro" id="IPR004104">
    <property type="entry name" value="Gfo/Idh/MocA-like_OxRdtase_C"/>
</dbReference>
<comment type="similarity">
    <text evidence="1">Belongs to the Gfo/Idh/MocA family.</text>
</comment>
<sequence>MNQVRIAIIGIGGMGKKYAKIIDRGIIRGMTLAAVTCRSEENAVWAKENLNNQTKVYQDTNQLFEESDQFDAVLIVTPHKTHPEFAIRAFEHKKHVFCDKPASISIDQAERMNHAAKVSNMKYAMMFHQRLYKKYERVKELIESKELGDIKRVLLENTKYYRTSYYHKSSNWRSSWNHEGGGVLINQGQHMLDIWQWLFGMPKSLCAKICYGKYNDFLVDDEATIYMQYENQMSAVFFITTGEAASEERLEIIGTKGKLLLIDNHLKIWRYETDSEEYAKTAKAFSTEELKIDIKEEEFEVQVDPYEEMLQNFADVILKGESLIAPGVEGSNALALANAAYLSSWKQETVSLPIQAKLYEEQLKQKMEEESKKFH</sequence>
<dbReference type="OrthoDB" id="9781966at2"/>
<evidence type="ECO:0000256" key="1">
    <source>
        <dbReference type="ARBA" id="ARBA00010928"/>
    </source>
</evidence>
<protein>
    <submittedName>
        <fullName evidence="4">Gfo/Idh/MocA family oxidoreductase</fullName>
    </submittedName>
</protein>
<accession>A0A7V7UBW1</accession>
<evidence type="ECO:0000313" key="5">
    <source>
        <dbReference type="Proteomes" id="UP000461768"/>
    </source>
</evidence>
<dbReference type="Pfam" id="PF02894">
    <property type="entry name" value="GFO_IDH_MocA_C"/>
    <property type="match status" value="1"/>
</dbReference>
<dbReference type="SUPFAM" id="SSF55347">
    <property type="entry name" value="Glyceraldehyde-3-phosphate dehydrogenase-like, C-terminal domain"/>
    <property type="match status" value="1"/>
</dbReference>
<feature type="domain" description="Gfo/Idh/MocA-like oxidoreductase C-terminal" evidence="3">
    <location>
        <begin position="139"/>
        <end position="351"/>
    </location>
</feature>
<reference evidence="4 5" key="2">
    <citation type="submission" date="2020-02" db="EMBL/GenBank/DDBJ databases">
        <title>Candidatus Galacturonibacter soehngenii shows hetero-acetogenic catabolism of galacturonic acid but lacks a canonical carbon monoxide dehydrogenase/acetyl-CoA synthase complex.</title>
        <authorList>
            <person name="Diender M."/>
            <person name="Stouten G.R."/>
            <person name="Petersen J.F."/>
            <person name="Nielsen P.H."/>
            <person name="Dueholm M.S."/>
            <person name="Pronk J.T."/>
            <person name="Van Loosdrecht M.C.M."/>
        </authorList>
    </citation>
    <scope>NUCLEOTIDE SEQUENCE [LARGE SCALE GENOMIC DNA]</scope>
    <source>
        <strain evidence="4">GalUA</strain>
    </source>
</reference>
<dbReference type="Gene3D" id="3.40.50.720">
    <property type="entry name" value="NAD(P)-binding Rossmann-like Domain"/>
    <property type="match status" value="1"/>
</dbReference>
<comment type="caution">
    <text evidence="4">The sequence shown here is derived from an EMBL/GenBank/DDBJ whole genome shotgun (WGS) entry which is preliminary data.</text>
</comment>
<reference evidence="4 5" key="1">
    <citation type="submission" date="2019-09" db="EMBL/GenBank/DDBJ databases">
        <authorList>
            <person name="Valk L.C."/>
        </authorList>
    </citation>
    <scope>NUCLEOTIDE SEQUENCE [LARGE SCALE GENOMIC DNA]</scope>
    <source>
        <strain evidence="4">GalUA</strain>
    </source>
</reference>
<proteinExistence type="inferred from homology"/>
<dbReference type="PANTHER" id="PTHR43249">
    <property type="entry name" value="UDP-N-ACETYL-2-AMINO-2-DEOXY-D-GLUCURONATE OXIDASE"/>
    <property type="match status" value="1"/>
</dbReference>
<dbReference type="Pfam" id="PF01408">
    <property type="entry name" value="GFO_IDH_MocA"/>
    <property type="match status" value="1"/>
</dbReference>
<name>A0A7V7UBW1_9FIRM</name>
<dbReference type="InterPro" id="IPR036291">
    <property type="entry name" value="NAD(P)-bd_dom_sf"/>
</dbReference>
<dbReference type="PANTHER" id="PTHR43249:SF1">
    <property type="entry name" value="D-GLUCOSIDE 3-DEHYDROGENASE"/>
    <property type="match status" value="1"/>
</dbReference>
<gene>
    <name evidence="4" type="ORF">F7O84_13315</name>
</gene>
<organism evidence="4 5">
    <name type="scientific">Candidatus Galacturonatibacter soehngenii</name>
    <dbReference type="NCBI Taxonomy" id="2307010"/>
    <lineage>
        <taxon>Bacteria</taxon>
        <taxon>Bacillati</taxon>
        <taxon>Bacillota</taxon>
        <taxon>Clostridia</taxon>
        <taxon>Lachnospirales</taxon>
        <taxon>Lachnospiraceae</taxon>
        <taxon>Candidatus Galacturonatibacter</taxon>
    </lineage>
</organism>
<evidence type="ECO:0000313" key="4">
    <source>
        <dbReference type="EMBL" id="KAB1438513.1"/>
    </source>
</evidence>
<dbReference type="AlphaFoldDB" id="A0A7V7UBW1"/>
<feature type="domain" description="Gfo/Idh/MocA-like oxidoreductase N-terminal" evidence="2">
    <location>
        <begin position="4"/>
        <end position="123"/>
    </location>
</feature>
<evidence type="ECO:0000259" key="2">
    <source>
        <dbReference type="Pfam" id="PF01408"/>
    </source>
</evidence>
<evidence type="ECO:0000259" key="3">
    <source>
        <dbReference type="Pfam" id="PF02894"/>
    </source>
</evidence>
<dbReference type="InterPro" id="IPR000683">
    <property type="entry name" value="Gfo/Idh/MocA-like_OxRdtase_N"/>
</dbReference>
<dbReference type="GO" id="GO:0000166">
    <property type="term" value="F:nucleotide binding"/>
    <property type="evidence" value="ECO:0007669"/>
    <property type="project" value="InterPro"/>
</dbReference>
<dbReference type="Gene3D" id="3.30.360.10">
    <property type="entry name" value="Dihydrodipicolinate Reductase, domain 2"/>
    <property type="match status" value="1"/>
</dbReference>